<evidence type="ECO:0000313" key="14">
    <source>
        <dbReference type="EMBL" id="KAG9443323.1"/>
    </source>
</evidence>
<evidence type="ECO:0000256" key="9">
    <source>
        <dbReference type="ARBA" id="ARBA00023033"/>
    </source>
</evidence>
<dbReference type="GO" id="GO:0016020">
    <property type="term" value="C:membrane"/>
    <property type="evidence" value="ECO:0007669"/>
    <property type="project" value="UniProtKB-SubCell"/>
</dbReference>
<dbReference type="GO" id="GO:0016705">
    <property type="term" value="F:oxidoreductase activity, acting on paired donors, with incorporation or reduction of molecular oxygen"/>
    <property type="evidence" value="ECO:0007669"/>
    <property type="project" value="InterPro"/>
</dbReference>
<comment type="similarity">
    <text evidence="2 12">Belongs to the cytochrome P450 family.</text>
</comment>
<dbReference type="PROSITE" id="PS00086">
    <property type="entry name" value="CYTOCHROME_P450"/>
    <property type="match status" value="1"/>
</dbReference>
<dbReference type="InterPro" id="IPR050665">
    <property type="entry name" value="Cytochrome_P450_Monooxygen"/>
</dbReference>
<evidence type="ECO:0000256" key="13">
    <source>
        <dbReference type="SAM" id="Phobius"/>
    </source>
</evidence>
<keyword evidence="3 11" id="KW-0349">Heme</keyword>
<name>A0AAV7E422_ARIFI</name>
<keyword evidence="10 13" id="KW-0472">Membrane</keyword>
<dbReference type="Gene3D" id="1.10.630.10">
    <property type="entry name" value="Cytochrome P450"/>
    <property type="match status" value="1"/>
</dbReference>
<reference evidence="14 15" key="1">
    <citation type="submission" date="2021-07" db="EMBL/GenBank/DDBJ databases">
        <title>The Aristolochia fimbriata genome: insights into angiosperm evolution, floral development and chemical biosynthesis.</title>
        <authorList>
            <person name="Jiao Y."/>
        </authorList>
    </citation>
    <scope>NUCLEOTIDE SEQUENCE [LARGE SCALE GENOMIC DNA]</scope>
    <source>
        <strain evidence="14">IBCAS-2021</strain>
        <tissue evidence="14">Leaf</tissue>
    </source>
</reference>
<keyword evidence="4 13" id="KW-0812">Transmembrane</keyword>
<evidence type="ECO:0008006" key="16">
    <source>
        <dbReference type="Google" id="ProtNLM"/>
    </source>
</evidence>
<keyword evidence="7 12" id="KW-0560">Oxidoreductase</keyword>
<evidence type="ECO:0000256" key="4">
    <source>
        <dbReference type="ARBA" id="ARBA00022692"/>
    </source>
</evidence>
<evidence type="ECO:0000313" key="15">
    <source>
        <dbReference type="Proteomes" id="UP000825729"/>
    </source>
</evidence>
<evidence type="ECO:0000256" key="7">
    <source>
        <dbReference type="ARBA" id="ARBA00023002"/>
    </source>
</evidence>
<dbReference type="InterPro" id="IPR036396">
    <property type="entry name" value="Cyt_P450_sf"/>
</dbReference>
<keyword evidence="8 11" id="KW-0408">Iron</keyword>
<keyword evidence="5 11" id="KW-0479">Metal-binding</keyword>
<comment type="caution">
    <text evidence="14">The sequence shown here is derived from an EMBL/GenBank/DDBJ whole genome shotgun (WGS) entry which is preliminary data.</text>
</comment>
<dbReference type="SUPFAM" id="SSF48264">
    <property type="entry name" value="Cytochrome P450"/>
    <property type="match status" value="1"/>
</dbReference>
<dbReference type="PRINTS" id="PR00385">
    <property type="entry name" value="P450"/>
</dbReference>
<dbReference type="GO" id="GO:0020037">
    <property type="term" value="F:heme binding"/>
    <property type="evidence" value="ECO:0007669"/>
    <property type="project" value="InterPro"/>
</dbReference>
<dbReference type="PANTHER" id="PTHR24282">
    <property type="entry name" value="CYTOCHROME P450 FAMILY MEMBER"/>
    <property type="match status" value="1"/>
</dbReference>
<dbReference type="InterPro" id="IPR002401">
    <property type="entry name" value="Cyt_P450_E_grp-I"/>
</dbReference>
<dbReference type="PANTHER" id="PTHR24282:SF196">
    <property type="entry name" value="CYTOCHROME P450 714C2"/>
    <property type="match status" value="1"/>
</dbReference>
<dbReference type="GO" id="GO:0005506">
    <property type="term" value="F:iron ion binding"/>
    <property type="evidence" value="ECO:0007669"/>
    <property type="project" value="InterPro"/>
</dbReference>
<accession>A0AAV7E422</accession>
<evidence type="ECO:0000256" key="1">
    <source>
        <dbReference type="ARBA" id="ARBA00004370"/>
    </source>
</evidence>
<evidence type="ECO:0000256" key="6">
    <source>
        <dbReference type="ARBA" id="ARBA00022989"/>
    </source>
</evidence>
<sequence>MEASILQICFASLVLLFIWFWAFHFCNVMILKPQKIRETLRRQGIEGPQPSFFYGNLLEVQRVQREGLKAAKRSDGEMSHNHLHTIYPGVESWSKKYGKTFTYSLGKTVVLNVVDPNLLKEINSYKGLELGKSEQQRKDWKALVGDSIAWTSGSTWQYQRKVIQPTLYPEKVKGMVDPIVKSTLPVLKSWEDRIRNEGGVADIRIDEDLENLFADVISRACFGSTYAQGEKIFLKLRELRRLISSRAFSIGGQGWSYIPTKRNLAISKLEKEIESLIMKMVEDQKKKPTPENHLLESLLDAATICHTEMEARTRFTVDNCKAIYLAGHSPPMVATGWTLLLLATNQDWQDRCRAEVLEACGDRFPDANSIYKLKAICPYISCYPCLQLTMVIHESLRLYPPSSYMFREAVEDMHLGGIFVPKGLTLLVPITMVHLDPDIWGHDVDKFKPERFDNGVMAASKYPHTYLPFGLGSRVCLGQHFAMAEMKVVLALFLSKFSLSVSPQYRHSIQTRQWAMVPEYGINILMKRL</sequence>
<dbReference type="AlphaFoldDB" id="A0AAV7E422"/>
<dbReference type="GO" id="GO:0004497">
    <property type="term" value="F:monooxygenase activity"/>
    <property type="evidence" value="ECO:0007669"/>
    <property type="project" value="UniProtKB-KW"/>
</dbReference>
<feature type="binding site" description="axial binding residue" evidence="11">
    <location>
        <position position="476"/>
    </location>
    <ligand>
        <name>heme</name>
        <dbReference type="ChEBI" id="CHEBI:30413"/>
    </ligand>
    <ligandPart>
        <name>Fe</name>
        <dbReference type="ChEBI" id="CHEBI:18248"/>
    </ligandPart>
</feature>
<proteinExistence type="inferred from homology"/>
<evidence type="ECO:0000256" key="2">
    <source>
        <dbReference type="ARBA" id="ARBA00010617"/>
    </source>
</evidence>
<evidence type="ECO:0000256" key="10">
    <source>
        <dbReference type="ARBA" id="ARBA00023136"/>
    </source>
</evidence>
<dbReference type="Pfam" id="PF00067">
    <property type="entry name" value="p450"/>
    <property type="match status" value="1"/>
</dbReference>
<keyword evidence="6 13" id="KW-1133">Transmembrane helix</keyword>
<dbReference type="InterPro" id="IPR017972">
    <property type="entry name" value="Cyt_P450_CS"/>
</dbReference>
<dbReference type="Proteomes" id="UP000825729">
    <property type="component" value="Unassembled WGS sequence"/>
</dbReference>
<keyword evidence="15" id="KW-1185">Reference proteome</keyword>
<organism evidence="14 15">
    <name type="scientific">Aristolochia fimbriata</name>
    <name type="common">White veined hardy Dutchman's pipe vine</name>
    <dbReference type="NCBI Taxonomy" id="158543"/>
    <lineage>
        <taxon>Eukaryota</taxon>
        <taxon>Viridiplantae</taxon>
        <taxon>Streptophyta</taxon>
        <taxon>Embryophyta</taxon>
        <taxon>Tracheophyta</taxon>
        <taxon>Spermatophyta</taxon>
        <taxon>Magnoliopsida</taxon>
        <taxon>Magnoliidae</taxon>
        <taxon>Piperales</taxon>
        <taxon>Aristolochiaceae</taxon>
        <taxon>Aristolochia</taxon>
    </lineage>
</organism>
<evidence type="ECO:0000256" key="3">
    <source>
        <dbReference type="ARBA" id="ARBA00022617"/>
    </source>
</evidence>
<comment type="subcellular location">
    <subcellularLocation>
        <location evidence="1">Membrane</location>
    </subcellularLocation>
</comment>
<evidence type="ECO:0000256" key="12">
    <source>
        <dbReference type="RuleBase" id="RU000461"/>
    </source>
</evidence>
<protein>
    <recommendedName>
        <fullName evidence="16">Cytochrome P450</fullName>
    </recommendedName>
</protein>
<dbReference type="PRINTS" id="PR00463">
    <property type="entry name" value="EP450I"/>
</dbReference>
<gene>
    <name evidence="14" type="ORF">H6P81_014663</name>
</gene>
<evidence type="ECO:0000256" key="8">
    <source>
        <dbReference type="ARBA" id="ARBA00023004"/>
    </source>
</evidence>
<feature type="transmembrane region" description="Helical" evidence="13">
    <location>
        <begin position="6"/>
        <end position="31"/>
    </location>
</feature>
<comment type="cofactor">
    <cofactor evidence="11">
        <name>heme</name>
        <dbReference type="ChEBI" id="CHEBI:30413"/>
    </cofactor>
</comment>
<dbReference type="InterPro" id="IPR001128">
    <property type="entry name" value="Cyt_P450"/>
</dbReference>
<keyword evidence="9 12" id="KW-0503">Monooxygenase</keyword>
<evidence type="ECO:0000256" key="11">
    <source>
        <dbReference type="PIRSR" id="PIRSR602401-1"/>
    </source>
</evidence>
<dbReference type="EMBL" id="JAINDJ010000006">
    <property type="protein sequence ID" value="KAG9443323.1"/>
    <property type="molecule type" value="Genomic_DNA"/>
</dbReference>
<evidence type="ECO:0000256" key="5">
    <source>
        <dbReference type="ARBA" id="ARBA00022723"/>
    </source>
</evidence>